<dbReference type="InterPro" id="IPR039018">
    <property type="entry name" value="VapC20-like"/>
</dbReference>
<feature type="domain" description="PIN" evidence="1">
    <location>
        <begin position="3"/>
        <end position="133"/>
    </location>
</feature>
<reference evidence="2" key="1">
    <citation type="submission" date="2019-02" db="EMBL/GenBank/DDBJ databases">
        <title>Halonotius sp. a new haloarchaeum isolated from saline soil.</title>
        <authorList>
            <person name="Duran-Viseras A."/>
            <person name="Sanchez-Porro C."/>
            <person name="Ventosa A."/>
        </authorList>
    </citation>
    <scope>NUCLEOTIDE SEQUENCE</scope>
    <source>
        <strain evidence="2">F15B</strain>
    </source>
</reference>
<comment type="caution">
    <text evidence="2">The sequence shown here is derived from an EMBL/GenBank/DDBJ whole genome shotgun (WGS) entry which is preliminary data.</text>
</comment>
<dbReference type="PANTHER" id="PTHR42188:SF1">
    <property type="entry name" value="23S RRNA-SPECIFIC ENDONUCLEASE VAPC20"/>
    <property type="match status" value="1"/>
</dbReference>
<evidence type="ECO:0000313" key="2">
    <source>
        <dbReference type="EMBL" id="TQQ81057.1"/>
    </source>
</evidence>
<dbReference type="GO" id="GO:0016075">
    <property type="term" value="P:rRNA catabolic process"/>
    <property type="evidence" value="ECO:0007669"/>
    <property type="project" value="TreeGrafter"/>
</dbReference>
<dbReference type="Proteomes" id="UP000705823">
    <property type="component" value="Unassembled WGS sequence"/>
</dbReference>
<dbReference type="GO" id="GO:0004521">
    <property type="term" value="F:RNA endonuclease activity"/>
    <property type="evidence" value="ECO:0007669"/>
    <property type="project" value="InterPro"/>
</dbReference>
<dbReference type="Pfam" id="PF01850">
    <property type="entry name" value="PIN"/>
    <property type="match status" value="1"/>
</dbReference>
<dbReference type="InterPro" id="IPR029060">
    <property type="entry name" value="PIN-like_dom_sf"/>
</dbReference>
<dbReference type="SUPFAM" id="SSF88723">
    <property type="entry name" value="PIN domain-like"/>
    <property type="match status" value="1"/>
</dbReference>
<proteinExistence type="predicted"/>
<organism evidence="2 3">
    <name type="scientific">Halonotius terrestris</name>
    <dbReference type="NCBI Taxonomy" id="2487750"/>
    <lineage>
        <taxon>Archaea</taxon>
        <taxon>Methanobacteriati</taxon>
        <taxon>Methanobacteriota</taxon>
        <taxon>Stenosarchaea group</taxon>
        <taxon>Halobacteria</taxon>
        <taxon>Halobacteriales</taxon>
        <taxon>Haloferacaceae</taxon>
        <taxon>Halonotius</taxon>
    </lineage>
</organism>
<name>A0A8J8PBM9_9EURY</name>
<keyword evidence="3" id="KW-1185">Reference proteome</keyword>
<dbReference type="EMBL" id="RKLU01000003">
    <property type="protein sequence ID" value="TQQ81057.1"/>
    <property type="molecule type" value="Genomic_DNA"/>
</dbReference>
<accession>A0A8J8PBM9</accession>
<dbReference type="RefSeq" id="WP_142979619.1">
    <property type="nucleotide sequence ID" value="NZ_RKLU01000003.1"/>
</dbReference>
<evidence type="ECO:0000259" key="1">
    <source>
        <dbReference type="Pfam" id="PF01850"/>
    </source>
</evidence>
<dbReference type="InterPro" id="IPR002716">
    <property type="entry name" value="PIN_dom"/>
</dbReference>
<dbReference type="Gene3D" id="3.40.50.1010">
    <property type="entry name" value="5'-nuclease"/>
    <property type="match status" value="1"/>
</dbReference>
<evidence type="ECO:0000313" key="3">
    <source>
        <dbReference type="Proteomes" id="UP000705823"/>
    </source>
</evidence>
<dbReference type="OrthoDB" id="198094at2157"/>
<protein>
    <submittedName>
        <fullName evidence="2">PIN domain-containing protein</fullName>
    </submittedName>
</protein>
<gene>
    <name evidence="2" type="ORF">EGH24_07880</name>
</gene>
<dbReference type="PANTHER" id="PTHR42188">
    <property type="entry name" value="23S RRNA-SPECIFIC ENDONUCLEASE VAPC20"/>
    <property type="match status" value="1"/>
</dbReference>
<dbReference type="AlphaFoldDB" id="A0A8J8PBM9"/>
<sequence>MTVLVDTGVLYADHDTDASRHTAASTALEAVYDGALGQPYVSDYIYDEAVTLTLMRGGSFAPAQQLGERIRGVGPYPQVFELLRVSDSVFTEAVEVFEQYSDQQLSFTDATTVALAERHDIDHVLSFDDDFDGVVARVAPDEIEPTD</sequence>